<gene>
    <name evidence="3" type="ORF">GZH46_02517</name>
</gene>
<comment type="caution">
    <text evidence="3">The sequence shown here is derived from an EMBL/GenBank/DDBJ whole genome shotgun (WGS) entry which is preliminary data.</text>
</comment>
<feature type="non-terminal residue" evidence="3">
    <location>
        <position position="147"/>
    </location>
</feature>
<name>A0ABQ7S6D2_9ACAR</name>
<reference evidence="3 4" key="1">
    <citation type="submission" date="2020-10" db="EMBL/GenBank/DDBJ databases">
        <authorList>
            <person name="Klimov P.B."/>
            <person name="Dyachkov S.M."/>
            <person name="Chetverikov P.E."/>
        </authorList>
    </citation>
    <scope>NUCLEOTIDE SEQUENCE [LARGE SCALE GENOMIC DNA]</scope>
    <source>
        <strain evidence="3">BMOC 18-1129-001#AD2665</strain>
        <tissue evidence="3">Entire mites</tissue>
    </source>
</reference>
<dbReference type="InterPro" id="IPR052774">
    <property type="entry name" value="Celegans_DevNeuronal_Protein"/>
</dbReference>
<dbReference type="Gene3D" id="2.60.40.4100">
    <property type="entry name" value="Zona pellucida, ZP-C domain"/>
    <property type="match status" value="1"/>
</dbReference>
<dbReference type="EMBL" id="JAIFTH010000777">
    <property type="protein sequence ID" value="KAG9508975.1"/>
    <property type="molecule type" value="Genomic_DNA"/>
</dbReference>
<dbReference type="Pfam" id="PF00100">
    <property type="entry name" value="Zona_pellucida"/>
    <property type="match status" value="1"/>
</dbReference>
<organism evidence="3 4">
    <name type="scientific">Fragariocoptes setiger</name>
    <dbReference type="NCBI Taxonomy" id="1670756"/>
    <lineage>
        <taxon>Eukaryota</taxon>
        <taxon>Metazoa</taxon>
        <taxon>Ecdysozoa</taxon>
        <taxon>Arthropoda</taxon>
        <taxon>Chelicerata</taxon>
        <taxon>Arachnida</taxon>
        <taxon>Acari</taxon>
        <taxon>Acariformes</taxon>
        <taxon>Trombidiformes</taxon>
        <taxon>Prostigmata</taxon>
        <taxon>Eupodina</taxon>
        <taxon>Eriophyoidea</taxon>
        <taxon>Phytoptidae</taxon>
        <taxon>Fragariocoptes</taxon>
    </lineage>
</organism>
<dbReference type="Proteomes" id="UP000825002">
    <property type="component" value="Unassembled WGS sequence"/>
</dbReference>
<keyword evidence="1" id="KW-1015">Disulfide bond</keyword>
<dbReference type="PROSITE" id="PS51034">
    <property type="entry name" value="ZP_2"/>
    <property type="match status" value="1"/>
</dbReference>
<feature type="domain" description="ZP" evidence="2">
    <location>
        <begin position="1"/>
        <end position="147"/>
    </location>
</feature>
<evidence type="ECO:0000259" key="2">
    <source>
        <dbReference type="PROSITE" id="PS51034"/>
    </source>
</evidence>
<dbReference type="PANTHER" id="PTHR47327:SF1">
    <property type="entry name" value="RE15579P"/>
    <property type="match status" value="1"/>
</dbReference>
<keyword evidence="4" id="KW-1185">Reference proteome</keyword>
<evidence type="ECO:0000313" key="3">
    <source>
        <dbReference type="EMBL" id="KAG9508975.1"/>
    </source>
</evidence>
<dbReference type="InterPro" id="IPR042235">
    <property type="entry name" value="ZP-C_dom"/>
</dbReference>
<accession>A0ABQ7S6D2</accession>
<sequence>MMPVRDMFDSNDLVKDPETIHITSAPDAPLPKITILTGDGREASTVRIGDRLTFRIEIPENTPYGIFARSCVAMAKDARSTFEIIDEHGCPVDHTIFPNFVQNDNALESNYEAFRFTESYGVIFQCNVKYCIGKCEPVSSFFSCLEY</sequence>
<dbReference type="InterPro" id="IPR001507">
    <property type="entry name" value="ZP_dom"/>
</dbReference>
<protein>
    <recommendedName>
        <fullName evidence="2">ZP domain-containing protein</fullName>
    </recommendedName>
</protein>
<dbReference type="InterPro" id="IPR055355">
    <property type="entry name" value="ZP-C"/>
</dbReference>
<dbReference type="PANTHER" id="PTHR47327">
    <property type="entry name" value="FI18240P1-RELATED"/>
    <property type="match status" value="1"/>
</dbReference>
<evidence type="ECO:0000313" key="4">
    <source>
        <dbReference type="Proteomes" id="UP000825002"/>
    </source>
</evidence>
<evidence type="ECO:0000256" key="1">
    <source>
        <dbReference type="ARBA" id="ARBA00023157"/>
    </source>
</evidence>
<proteinExistence type="predicted"/>